<accession>A0A1I3L4B4</accession>
<keyword evidence="2" id="KW-0808">Transferase</keyword>
<dbReference type="Gene3D" id="3.30.200.20">
    <property type="entry name" value="Phosphorylase Kinase, domain 1"/>
    <property type="match status" value="1"/>
</dbReference>
<dbReference type="Pfam" id="PF01636">
    <property type="entry name" value="APH"/>
    <property type="match status" value="1"/>
</dbReference>
<dbReference type="SUPFAM" id="SSF56112">
    <property type="entry name" value="Protein kinase-like (PK-like)"/>
    <property type="match status" value="1"/>
</dbReference>
<sequence>MSAASGATGVAPAETSPERTLAEALSRLAPRLATGATGVADLVRLSGGASQETWAFRLTGPQPRDLILRRRPDQARPGKEDLPLATEAAMIRLAAARGVPEPRVLHVLAPDEGAGEGFIMTRVEGETIGPKILKAPELETAREKFAPQCGRILAAIHAIEPGDLKLETRTAESTLKKMVDDHAEFGQDRPVFELALRWLAQNMPETPPLRLCHGDFRLGNLMMDETGVNAVLDWEGCHIGDPHADLAWLCVGSWRFGGEQPVGGMGPREELWEAYEAAGGGWVDRHAARWWEVAGNLRWGVIIEWMGGWIRAGADASVERHVIARRASEIELLLLADLTGREI</sequence>
<gene>
    <name evidence="2" type="ORF">SAMN05216258_109203</name>
</gene>
<dbReference type="Gene3D" id="3.90.1200.10">
    <property type="match status" value="1"/>
</dbReference>
<dbReference type="GO" id="GO:0016301">
    <property type="term" value="F:kinase activity"/>
    <property type="evidence" value="ECO:0007669"/>
    <property type="project" value="UniProtKB-KW"/>
</dbReference>
<evidence type="ECO:0000313" key="2">
    <source>
        <dbReference type="EMBL" id="SFI79582.1"/>
    </source>
</evidence>
<proteinExistence type="predicted"/>
<name>A0A1I3L4B4_9RHOB</name>
<reference evidence="2 3" key="1">
    <citation type="submission" date="2016-10" db="EMBL/GenBank/DDBJ databases">
        <authorList>
            <person name="de Groot N.N."/>
        </authorList>
    </citation>
    <scope>NUCLEOTIDE SEQUENCE [LARGE SCALE GENOMIC DNA]</scope>
    <source>
        <strain evidence="2 3">CGMCC 1.11030</strain>
    </source>
</reference>
<evidence type="ECO:0000259" key="1">
    <source>
        <dbReference type="Pfam" id="PF01636"/>
    </source>
</evidence>
<dbReference type="InterPro" id="IPR051678">
    <property type="entry name" value="AGP_Transferase"/>
</dbReference>
<dbReference type="EMBL" id="FOQH01000009">
    <property type="protein sequence ID" value="SFI79582.1"/>
    <property type="molecule type" value="Genomic_DNA"/>
</dbReference>
<dbReference type="InterPro" id="IPR002575">
    <property type="entry name" value="Aminoglycoside_PTrfase"/>
</dbReference>
<keyword evidence="2" id="KW-0418">Kinase</keyword>
<dbReference type="PANTHER" id="PTHR21310">
    <property type="entry name" value="AMINOGLYCOSIDE PHOSPHOTRANSFERASE-RELATED-RELATED"/>
    <property type="match status" value="1"/>
</dbReference>
<dbReference type="AlphaFoldDB" id="A0A1I3L4B4"/>
<organism evidence="2 3">
    <name type="scientific">Albimonas pacifica</name>
    <dbReference type="NCBI Taxonomy" id="1114924"/>
    <lineage>
        <taxon>Bacteria</taxon>
        <taxon>Pseudomonadati</taxon>
        <taxon>Pseudomonadota</taxon>
        <taxon>Alphaproteobacteria</taxon>
        <taxon>Rhodobacterales</taxon>
        <taxon>Paracoccaceae</taxon>
        <taxon>Albimonas</taxon>
    </lineage>
</organism>
<dbReference type="InterPro" id="IPR041726">
    <property type="entry name" value="ACAD10_11_N"/>
</dbReference>
<dbReference type="STRING" id="1114924.SAMN05216258_109203"/>
<dbReference type="InterPro" id="IPR011009">
    <property type="entry name" value="Kinase-like_dom_sf"/>
</dbReference>
<dbReference type="Proteomes" id="UP000199377">
    <property type="component" value="Unassembled WGS sequence"/>
</dbReference>
<dbReference type="RefSeq" id="WP_245779227.1">
    <property type="nucleotide sequence ID" value="NZ_FOQH01000009.1"/>
</dbReference>
<dbReference type="PANTHER" id="PTHR21310:SF57">
    <property type="entry name" value="BLR2944 PROTEIN"/>
    <property type="match status" value="1"/>
</dbReference>
<dbReference type="CDD" id="cd05154">
    <property type="entry name" value="ACAD10_11_N-like"/>
    <property type="match status" value="1"/>
</dbReference>
<evidence type="ECO:0000313" key="3">
    <source>
        <dbReference type="Proteomes" id="UP000199377"/>
    </source>
</evidence>
<keyword evidence="3" id="KW-1185">Reference proteome</keyword>
<protein>
    <submittedName>
        <fullName evidence="2">Predicted kinase, aminoglycoside phosphotransferase (APT) family</fullName>
    </submittedName>
</protein>
<feature type="domain" description="Aminoglycoside phosphotransferase" evidence="1">
    <location>
        <begin position="42"/>
        <end position="285"/>
    </location>
</feature>